<reference evidence="1 2" key="1">
    <citation type="submission" date="2019-03" db="EMBL/GenBank/DDBJ databases">
        <title>Single cell metagenomics reveals metabolic interactions within the superorganism composed of flagellate Streblomastix strix and complex community of Bacteroidetes bacteria on its surface.</title>
        <authorList>
            <person name="Treitli S.C."/>
            <person name="Kolisko M."/>
            <person name="Husnik F."/>
            <person name="Keeling P."/>
            <person name="Hampl V."/>
        </authorList>
    </citation>
    <scope>NUCLEOTIDE SEQUENCE [LARGE SCALE GENOMIC DNA]</scope>
    <source>
        <strain evidence="1">ST1C</strain>
    </source>
</reference>
<evidence type="ECO:0000313" key="1">
    <source>
        <dbReference type="EMBL" id="KAA6384755.1"/>
    </source>
</evidence>
<sequence length="43" mass="4882">TSDGLNYFPVFHGFDFAKIPGLEIRLARPPTQFALGELRFLND</sequence>
<name>A0A5J4VQJ3_9EUKA</name>
<dbReference type="EMBL" id="SNRW01005596">
    <property type="protein sequence ID" value="KAA6384755.1"/>
    <property type="molecule type" value="Genomic_DNA"/>
</dbReference>
<comment type="caution">
    <text evidence="1">The sequence shown here is derived from an EMBL/GenBank/DDBJ whole genome shotgun (WGS) entry which is preliminary data.</text>
</comment>
<organism evidence="1 2">
    <name type="scientific">Streblomastix strix</name>
    <dbReference type="NCBI Taxonomy" id="222440"/>
    <lineage>
        <taxon>Eukaryota</taxon>
        <taxon>Metamonada</taxon>
        <taxon>Preaxostyla</taxon>
        <taxon>Oxymonadida</taxon>
        <taxon>Streblomastigidae</taxon>
        <taxon>Streblomastix</taxon>
    </lineage>
</organism>
<accession>A0A5J4VQJ3</accession>
<dbReference type="AlphaFoldDB" id="A0A5J4VQJ3"/>
<dbReference type="Proteomes" id="UP000324800">
    <property type="component" value="Unassembled WGS sequence"/>
</dbReference>
<evidence type="ECO:0000313" key="2">
    <source>
        <dbReference type="Proteomes" id="UP000324800"/>
    </source>
</evidence>
<protein>
    <submittedName>
        <fullName evidence="1">Uncharacterized protein</fullName>
    </submittedName>
</protein>
<proteinExistence type="predicted"/>
<feature type="non-terminal residue" evidence="1">
    <location>
        <position position="1"/>
    </location>
</feature>
<gene>
    <name evidence="1" type="ORF">EZS28_019716</name>
</gene>